<dbReference type="EMBL" id="VUMB01000045">
    <property type="protein sequence ID" value="MSS41674.1"/>
    <property type="molecule type" value="Genomic_DNA"/>
</dbReference>
<dbReference type="AlphaFoldDB" id="A0A844FDK5"/>
<sequence length="295" mass="33528">MRIFALQLDNDIKGIKVRKEYIESLIAILPSPEFVVLPELAICSYMASQKVWEYADDCGRDTAAWAIQMAQKYDTYVGVGYLDKENGDYYNRYMIVNADGVCGIVTKSEGESAIFKRGNFDNLIETPFGNVGVAICYDSRRKHFYDNMKDKQVSLILFPHGSPADPSKADDEIATNDYFCGCYAEAFETPVVYANSIGALEYMPGKMGRMMKKAGFRMNGRTKIYGSDCKQIPCEIPEAVGIETDLVNKSRKSDIRFYGEDINKGNWFFRKFILEPDTKNGIRQYEQGKNKENDR</sequence>
<dbReference type="InterPro" id="IPR036526">
    <property type="entry name" value="C-N_Hydrolase_sf"/>
</dbReference>
<name>A0A844FDK5_CLOSV</name>
<dbReference type="Gene3D" id="3.60.110.10">
    <property type="entry name" value="Carbon-nitrogen hydrolase"/>
    <property type="match status" value="1"/>
</dbReference>
<dbReference type="InterPro" id="IPR050345">
    <property type="entry name" value="Aliph_Amidase/BUP"/>
</dbReference>
<evidence type="ECO:0000313" key="3">
    <source>
        <dbReference type="EMBL" id="MSS41674.1"/>
    </source>
</evidence>
<keyword evidence="1 3" id="KW-0378">Hydrolase</keyword>
<dbReference type="CDD" id="cd07197">
    <property type="entry name" value="nitrilase"/>
    <property type="match status" value="1"/>
</dbReference>
<dbReference type="RefSeq" id="WP_154322500.1">
    <property type="nucleotide sequence ID" value="NZ_CAMAAA010000042.1"/>
</dbReference>
<dbReference type="PROSITE" id="PS50263">
    <property type="entry name" value="CN_HYDROLASE"/>
    <property type="match status" value="1"/>
</dbReference>
<feature type="domain" description="CN hydrolase" evidence="2">
    <location>
        <begin position="1"/>
        <end position="246"/>
    </location>
</feature>
<evidence type="ECO:0000259" key="2">
    <source>
        <dbReference type="PROSITE" id="PS50263"/>
    </source>
</evidence>
<proteinExistence type="predicted"/>
<comment type="caution">
    <text evidence="3">The sequence shown here is derived from an EMBL/GenBank/DDBJ whole genome shotgun (WGS) entry which is preliminary data.</text>
</comment>
<gene>
    <name evidence="3" type="ORF">FYJ37_15385</name>
</gene>
<dbReference type="PANTHER" id="PTHR43674">
    <property type="entry name" value="NITRILASE C965.09-RELATED"/>
    <property type="match status" value="1"/>
</dbReference>
<evidence type="ECO:0000256" key="1">
    <source>
        <dbReference type="ARBA" id="ARBA00022801"/>
    </source>
</evidence>
<dbReference type="InterPro" id="IPR003010">
    <property type="entry name" value="C-N_Hydrolase"/>
</dbReference>
<evidence type="ECO:0000313" key="4">
    <source>
        <dbReference type="Proteomes" id="UP000462363"/>
    </source>
</evidence>
<dbReference type="Pfam" id="PF00795">
    <property type="entry name" value="CN_hydrolase"/>
    <property type="match status" value="1"/>
</dbReference>
<dbReference type="GO" id="GO:0016811">
    <property type="term" value="F:hydrolase activity, acting on carbon-nitrogen (but not peptide) bonds, in linear amides"/>
    <property type="evidence" value="ECO:0007669"/>
    <property type="project" value="UniProtKB-ARBA"/>
</dbReference>
<reference evidence="3 4" key="1">
    <citation type="submission" date="2019-08" db="EMBL/GenBank/DDBJ databases">
        <title>In-depth cultivation of the pig gut microbiome towards novel bacterial diversity and tailored functional studies.</title>
        <authorList>
            <person name="Wylensek D."/>
            <person name="Hitch T.C.A."/>
            <person name="Clavel T."/>
        </authorList>
    </citation>
    <scope>NUCLEOTIDE SEQUENCE [LARGE SCALE GENOMIC DNA]</scope>
    <source>
        <strain evidence="3 4">BL-389-WT-3D</strain>
    </source>
</reference>
<organism evidence="3 4">
    <name type="scientific">Clostridium scindens (strain JCM 10418 / VPI 12708)</name>
    <dbReference type="NCBI Taxonomy" id="29347"/>
    <lineage>
        <taxon>Bacteria</taxon>
        <taxon>Bacillati</taxon>
        <taxon>Bacillota</taxon>
        <taxon>Clostridia</taxon>
        <taxon>Lachnospirales</taxon>
        <taxon>Lachnospiraceae</taxon>
    </lineage>
</organism>
<dbReference type="PANTHER" id="PTHR43674:SF2">
    <property type="entry name" value="BETA-UREIDOPROPIONASE"/>
    <property type="match status" value="1"/>
</dbReference>
<dbReference type="SUPFAM" id="SSF56317">
    <property type="entry name" value="Carbon-nitrogen hydrolase"/>
    <property type="match status" value="1"/>
</dbReference>
<protein>
    <submittedName>
        <fullName evidence="3">Carbon-nitrogen hydrolase family protein</fullName>
    </submittedName>
</protein>
<dbReference type="Proteomes" id="UP000462363">
    <property type="component" value="Unassembled WGS sequence"/>
</dbReference>
<accession>A0A844FDK5</accession>